<dbReference type="Pfam" id="PF13416">
    <property type="entry name" value="SBP_bac_8"/>
    <property type="match status" value="1"/>
</dbReference>
<dbReference type="SUPFAM" id="SSF53850">
    <property type="entry name" value="Periplasmic binding protein-like II"/>
    <property type="match status" value="1"/>
</dbReference>
<evidence type="ECO:0000256" key="5">
    <source>
        <dbReference type="SAM" id="MobiDB-lite"/>
    </source>
</evidence>
<dbReference type="Gene3D" id="3.40.190.10">
    <property type="entry name" value="Periplasmic binding protein-like II"/>
    <property type="match status" value="1"/>
</dbReference>
<dbReference type="InterPro" id="IPR006311">
    <property type="entry name" value="TAT_signal"/>
</dbReference>
<evidence type="ECO:0000256" key="1">
    <source>
        <dbReference type="ARBA" id="ARBA00004196"/>
    </source>
</evidence>
<gene>
    <name evidence="6" type="ORF">HNQ79_005459</name>
</gene>
<dbReference type="Proteomes" id="UP000540423">
    <property type="component" value="Unassembled WGS sequence"/>
</dbReference>
<dbReference type="PANTHER" id="PTHR43649">
    <property type="entry name" value="ARABINOSE-BINDING PROTEIN-RELATED"/>
    <property type="match status" value="1"/>
</dbReference>
<keyword evidence="3" id="KW-0813">Transport</keyword>
<dbReference type="PROSITE" id="PS51318">
    <property type="entry name" value="TAT"/>
    <property type="match status" value="1"/>
</dbReference>
<feature type="compositionally biased region" description="Low complexity" evidence="5">
    <location>
        <begin position="7"/>
        <end position="20"/>
    </location>
</feature>
<protein>
    <submittedName>
        <fullName evidence="6">Putative aldouronate transport system substrate-binding protein</fullName>
    </submittedName>
</protein>
<evidence type="ECO:0000256" key="2">
    <source>
        <dbReference type="ARBA" id="ARBA00008520"/>
    </source>
</evidence>
<dbReference type="RefSeq" id="WP_185035449.1">
    <property type="nucleotide sequence ID" value="NZ_BNBN01000006.1"/>
</dbReference>
<sequence>MTPNTSPAPRVPDAPAAPEATGSPRRRTFLSSSALAAVAVAGGLPLLSACNNAKDGKREEGATTGKNAKALLPTYVALNLVAPDIPSKNGSPVGFTQSIPSSALKTAVPEKLGKGSTFKIMAPFWGSPPAADNPYYRAVNEAAGVRAVFQNQDGNVYADKLGAVLASSTIPDVVVIPAWNLTGKIPTAVNAKFEDLGPYLSGDKVKKYPNLAAVPTDAWQRSIFGGVLRGVPMPASNVINIVPYYRKDIFDAKGYQLPESADEFLSFAKDITAAKSKVWACDDMKWASFSIFGVLSGGDKALMWDMVDGKLVHRVETPQFLEALEWTRKLYASGVVHPDARVKNQGDAGNRFTAGQSLIYTQDISHWYAKTAEQRLQNPEFAMGAMDYFHHDGGDPKLYAVQPASIWTFIRKGAPKAMVEDFLALANFCASPYGSKERRLTEYGVEGVHYTLTKGEAVKTEKGNLEVNGAFDYTGDPAVFIAHPDLPEVAKGQLEWLQRMGSFTRKSAFYGLTVTEPNRWATLDADFETLEDDVVRGRRKVADMQQAVADWKSKGGDKLRDWYRKLLDDTGAARG</sequence>
<dbReference type="AlphaFoldDB" id="A0A7X0HJR2"/>
<evidence type="ECO:0000256" key="4">
    <source>
        <dbReference type="ARBA" id="ARBA00022729"/>
    </source>
</evidence>
<accession>A0A7X0HJR2</accession>
<keyword evidence="4" id="KW-0732">Signal</keyword>
<dbReference type="GO" id="GO:0030313">
    <property type="term" value="C:cell envelope"/>
    <property type="evidence" value="ECO:0007669"/>
    <property type="project" value="UniProtKB-SubCell"/>
</dbReference>
<keyword evidence="7" id="KW-1185">Reference proteome</keyword>
<reference evidence="6 7" key="1">
    <citation type="submission" date="2020-08" db="EMBL/GenBank/DDBJ databases">
        <title>Genomic Encyclopedia of Type Strains, Phase IV (KMG-IV): sequencing the most valuable type-strain genomes for metagenomic binning, comparative biology and taxonomic classification.</title>
        <authorList>
            <person name="Goeker M."/>
        </authorList>
    </citation>
    <scope>NUCLEOTIDE SEQUENCE [LARGE SCALE GENOMIC DNA]</scope>
    <source>
        <strain evidence="6 7">DSM 40141</strain>
    </source>
</reference>
<name>A0A7X0HJR2_9ACTN</name>
<evidence type="ECO:0000313" key="7">
    <source>
        <dbReference type="Proteomes" id="UP000540423"/>
    </source>
</evidence>
<dbReference type="EMBL" id="JACHEM010000016">
    <property type="protein sequence ID" value="MBB6438947.1"/>
    <property type="molecule type" value="Genomic_DNA"/>
</dbReference>
<dbReference type="InterPro" id="IPR050490">
    <property type="entry name" value="Bact_solute-bd_prot1"/>
</dbReference>
<proteinExistence type="inferred from homology"/>
<comment type="caution">
    <text evidence="6">The sequence shown here is derived from an EMBL/GenBank/DDBJ whole genome shotgun (WGS) entry which is preliminary data.</text>
</comment>
<comment type="similarity">
    <text evidence="2">Belongs to the bacterial solute-binding protein 1 family.</text>
</comment>
<comment type="subcellular location">
    <subcellularLocation>
        <location evidence="1">Cell envelope</location>
    </subcellularLocation>
</comment>
<organism evidence="6 7">
    <name type="scientific">Streptomyces candidus</name>
    <dbReference type="NCBI Taxonomy" id="67283"/>
    <lineage>
        <taxon>Bacteria</taxon>
        <taxon>Bacillati</taxon>
        <taxon>Actinomycetota</taxon>
        <taxon>Actinomycetes</taxon>
        <taxon>Kitasatosporales</taxon>
        <taxon>Streptomycetaceae</taxon>
        <taxon>Streptomyces</taxon>
    </lineage>
</organism>
<evidence type="ECO:0000256" key="3">
    <source>
        <dbReference type="ARBA" id="ARBA00022448"/>
    </source>
</evidence>
<feature type="region of interest" description="Disordered" evidence="5">
    <location>
        <begin position="1"/>
        <end position="25"/>
    </location>
</feature>
<dbReference type="PANTHER" id="PTHR43649:SF31">
    <property type="entry name" value="SN-GLYCEROL-3-PHOSPHATE-BINDING PERIPLASMIC PROTEIN UGPB"/>
    <property type="match status" value="1"/>
</dbReference>
<evidence type="ECO:0000313" key="6">
    <source>
        <dbReference type="EMBL" id="MBB6438947.1"/>
    </source>
</evidence>
<dbReference type="InterPro" id="IPR006059">
    <property type="entry name" value="SBP"/>
</dbReference>